<dbReference type="InterPro" id="IPR003591">
    <property type="entry name" value="Leu-rich_rpt_typical-subtyp"/>
</dbReference>
<evidence type="ECO:0000313" key="5">
    <source>
        <dbReference type="EMBL" id="WIA22990.1"/>
    </source>
</evidence>
<name>A0ABY8UNS8_TETOB</name>
<evidence type="ECO:0000256" key="1">
    <source>
        <dbReference type="ARBA" id="ARBA00004430"/>
    </source>
</evidence>
<organism evidence="5 6">
    <name type="scientific">Tetradesmus obliquus</name>
    <name type="common">Green alga</name>
    <name type="synonym">Acutodesmus obliquus</name>
    <dbReference type="NCBI Taxonomy" id="3088"/>
    <lineage>
        <taxon>Eukaryota</taxon>
        <taxon>Viridiplantae</taxon>
        <taxon>Chlorophyta</taxon>
        <taxon>core chlorophytes</taxon>
        <taxon>Chlorophyceae</taxon>
        <taxon>CS clade</taxon>
        <taxon>Sphaeropleales</taxon>
        <taxon>Scenedesmaceae</taxon>
        <taxon>Tetradesmus</taxon>
    </lineage>
</organism>
<keyword evidence="6" id="KW-1185">Reference proteome</keyword>
<accession>A0ABY8UNS8</accession>
<dbReference type="Gene3D" id="3.80.10.10">
    <property type="entry name" value="Ribonuclease Inhibitor"/>
    <property type="match status" value="4"/>
</dbReference>
<gene>
    <name evidence="5" type="ORF">OEZ85_001345</name>
</gene>
<dbReference type="PRINTS" id="PR00019">
    <property type="entry name" value="LEURICHRPT"/>
</dbReference>
<evidence type="ECO:0000256" key="3">
    <source>
        <dbReference type="ARBA" id="ARBA00022737"/>
    </source>
</evidence>
<dbReference type="InterPro" id="IPR013210">
    <property type="entry name" value="LRR_N_plant-typ"/>
</dbReference>
<feature type="domain" description="Leucine-rich repeat-containing N-terminal plant-type" evidence="4">
    <location>
        <begin position="308"/>
        <end position="345"/>
    </location>
</feature>
<dbReference type="InterPro" id="IPR032675">
    <property type="entry name" value="LRR_dom_sf"/>
</dbReference>
<keyword evidence="3" id="KW-0677">Repeat</keyword>
<proteinExistence type="predicted"/>
<dbReference type="PANTHER" id="PTHR46662:SF104">
    <property type="entry name" value="GPI-ANCHORED ADHESIN-LIKE PROTEIN PGA55-RELATED"/>
    <property type="match status" value="1"/>
</dbReference>
<evidence type="ECO:0000259" key="4">
    <source>
        <dbReference type="Pfam" id="PF08263"/>
    </source>
</evidence>
<evidence type="ECO:0000313" key="6">
    <source>
        <dbReference type="Proteomes" id="UP001244341"/>
    </source>
</evidence>
<keyword evidence="2" id="KW-0433">Leucine-rich repeat</keyword>
<dbReference type="Proteomes" id="UP001244341">
    <property type="component" value="Chromosome 15b"/>
</dbReference>
<dbReference type="EMBL" id="CP126222">
    <property type="protein sequence ID" value="WIA22990.1"/>
    <property type="molecule type" value="Genomic_DNA"/>
</dbReference>
<dbReference type="Pfam" id="PF13855">
    <property type="entry name" value="LRR_8"/>
    <property type="match status" value="2"/>
</dbReference>
<dbReference type="InterPro" id="IPR001611">
    <property type="entry name" value="Leu-rich_rpt"/>
</dbReference>
<dbReference type="SUPFAM" id="SSF52058">
    <property type="entry name" value="L domain-like"/>
    <property type="match status" value="2"/>
</dbReference>
<dbReference type="Pfam" id="PF08263">
    <property type="entry name" value="LRRNT_2"/>
    <property type="match status" value="1"/>
</dbReference>
<sequence length="561" mass="58624">MGLAGNLPQEFALLRSLKALDLSRNKLSGTIPGAFGSNGTLAGLRELNLSSNILTGPLPAEMRGLTELQKLDLSFNMFAGGLPMEWGQCSADTVDVSYNQLSEVPGSDYFSNYAKTVKVLVLRGNALNGTLPGGWGTSSLQFLDLAQNKLAGWLPPAWLDPAAGSYLQLQYINLAQNMLSGSIPAVWSNGTASLRTLILSDNPGLSGNASSMQLPTSLQALHIANTNISGSFDAGWMARQGPNFNCLVAYGSAGLCGQLDASMPCSLVNATVGTNLGKACGSLAPLTAPPSCKPSEASTCLPALAASAALLAWKAQLTDSNSTLSNWTGASPCIPGRPWPGVVCSEDRMAVVAVNVSGFGLQGPLPGGLAALSSLQVLDVSRNRLQGDLPAVLGGLSQLLVLDVSSNNFSGQLPAAWSGMSSLTRLTASHNKLQGGLPAAWGNVTFPDYNPNNQNNNGSQPGPKAMQSLTELICNNCSLSGELPFAWNNMQRLRRIHLADNSFNGLIPNLGAWQLQELMLDRNSFGSWLSPGFAGFAGAWQMLQRLSLAGCKMGGMLPAGS</sequence>
<protein>
    <recommendedName>
        <fullName evidence="4">Leucine-rich repeat-containing N-terminal plant-type domain-containing protein</fullName>
    </recommendedName>
</protein>
<reference evidence="5 6" key="1">
    <citation type="submission" date="2023-05" db="EMBL/GenBank/DDBJ databases">
        <title>A 100% complete, gapless, phased diploid assembly of the Scenedesmus obliquus UTEX 3031 genome.</title>
        <authorList>
            <person name="Biondi T.C."/>
            <person name="Hanschen E.R."/>
            <person name="Kwon T."/>
            <person name="Eng W."/>
            <person name="Kruse C.P.S."/>
            <person name="Koehler S.I."/>
            <person name="Kunde Y."/>
            <person name="Gleasner C.D."/>
            <person name="You Mak K.T."/>
            <person name="Polle J."/>
            <person name="Hovde B.T."/>
            <person name="Starkenburg S.R."/>
        </authorList>
    </citation>
    <scope>NUCLEOTIDE SEQUENCE [LARGE SCALE GENOMIC DNA]</scope>
    <source>
        <strain evidence="5 6">DOE0152z</strain>
    </source>
</reference>
<dbReference type="PANTHER" id="PTHR46662">
    <property type="entry name" value="DI-GLUCOSE BINDING PROTEIN WITH LEUCINE-RICH REPEAT DOMAIN-CONTAINING PROTEIN"/>
    <property type="match status" value="1"/>
</dbReference>
<comment type="subcellular location">
    <subcellularLocation>
        <location evidence="1">Cytoplasm</location>
        <location evidence="1">Cytoskeleton</location>
        <location evidence="1">Cilium axoneme</location>
    </subcellularLocation>
</comment>
<dbReference type="SMART" id="SM00369">
    <property type="entry name" value="LRR_TYP"/>
    <property type="match status" value="6"/>
</dbReference>
<evidence type="ECO:0000256" key="2">
    <source>
        <dbReference type="ARBA" id="ARBA00022614"/>
    </source>
</evidence>